<feature type="region of interest" description="Disordered" evidence="1">
    <location>
        <begin position="200"/>
        <end position="233"/>
    </location>
</feature>
<reference evidence="2" key="1">
    <citation type="journal article" date="2016" name="PLoS Negl. Trop. Dis.">
        <title>A Deep Insight into the Sialome of Rhodnius neglectus, a Vector of Chagas Disease.</title>
        <authorList>
            <person name="Santiago P.B."/>
            <person name="Assumpcao T.C."/>
            <person name="Araujo C.N."/>
            <person name="Bastos I.M."/>
            <person name="Neves D."/>
            <person name="Silva I.G."/>
            <person name="Charneau S."/>
            <person name="Queiroz R.M."/>
            <person name="Raiol T."/>
            <person name="Oliveira J.V."/>
            <person name="Sousa M.V."/>
            <person name="Calvo E."/>
            <person name="Ribeiro J.M."/>
            <person name="Santana J.M."/>
        </authorList>
    </citation>
    <scope>NUCLEOTIDE SEQUENCE</scope>
    <source>
        <tissue evidence="2">Salivary glands</tissue>
    </source>
</reference>
<evidence type="ECO:0000256" key="1">
    <source>
        <dbReference type="SAM" id="MobiDB-lite"/>
    </source>
</evidence>
<evidence type="ECO:0000313" key="2">
    <source>
        <dbReference type="EMBL" id="JAI56504.1"/>
    </source>
</evidence>
<proteinExistence type="evidence at transcript level"/>
<dbReference type="AlphaFoldDB" id="A0A0N7Z9N0"/>
<dbReference type="EMBL" id="GDKW01000091">
    <property type="protein sequence ID" value="JAI56504.1"/>
    <property type="molecule type" value="mRNA"/>
</dbReference>
<dbReference type="PANTHER" id="PTHR14659">
    <property type="entry name" value="ALPHA- AND GAMMA-ADAPTIN-BINDING PROTEIN P34"/>
    <property type="match status" value="1"/>
</dbReference>
<dbReference type="PANTHER" id="PTHR14659:SF1">
    <property type="entry name" value="ALPHA- AND GAMMA-ADAPTIN-BINDING PROTEIN P34"/>
    <property type="match status" value="1"/>
</dbReference>
<feature type="non-terminal residue" evidence="2">
    <location>
        <position position="1"/>
    </location>
</feature>
<accession>A0A0N7Z9N0</accession>
<protein>
    <recommendedName>
        <fullName evidence="3">Alpha-and gamma-adaptin-binding protein p34</fullName>
    </recommendedName>
</protein>
<evidence type="ECO:0008006" key="3">
    <source>
        <dbReference type="Google" id="ProtNLM"/>
    </source>
</evidence>
<dbReference type="InterPro" id="IPR019341">
    <property type="entry name" value="Alpha/Gamma-adaptin-bd_p34"/>
</dbReference>
<sequence length="300" mass="34555">PSVLFVSSCDENPQNIIKLILGDLPSSQQCEDMNIYNWHINTKYYEADVRLCSKQDRSLSTPEFASSVEGVVIFFEPQSARGLEPVNEWMSFLEEYEAEVKILVCNRCHDSSNSILTKFKVQEWCVKEGFELIELEPLIDEEWDSEQDFIETCGVDRIIQALHAHVWPNLVLKERRDPTTMAGLWHGGFCKSTVTDHESNLSTRMSDDEAEYKGENSSRSREEEGDDSFRSRRMLDNIEPTPEELFNDEATDFCDLFSQLPMMKERASSMPSEQRKKFAEDVVLAYWKAIGGDKDEILDC</sequence>
<name>A0A0N7Z9N0_9HEMI</name>
<dbReference type="Gene3D" id="3.40.50.11960">
    <property type="match status" value="1"/>
</dbReference>
<organism evidence="2">
    <name type="scientific">Rhodnius neglectus</name>
    <dbReference type="NCBI Taxonomy" id="72488"/>
    <lineage>
        <taxon>Eukaryota</taxon>
        <taxon>Metazoa</taxon>
        <taxon>Ecdysozoa</taxon>
        <taxon>Arthropoda</taxon>
        <taxon>Hexapoda</taxon>
        <taxon>Insecta</taxon>
        <taxon>Pterygota</taxon>
        <taxon>Neoptera</taxon>
        <taxon>Paraneoptera</taxon>
        <taxon>Hemiptera</taxon>
        <taxon>Heteroptera</taxon>
        <taxon>Panheteroptera</taxon>
        <taxon>Cimicomorpha</taxon>
        <taxon>Reduviidae</taxon>
        <taxon>Triatominae</taxon>
        <taxon>Rhodnius</taxon>
    </lineage>
</organism>
<dbReference type="Pfam" id="PF10199">
    <property type="entry name" value="Adaptin_binding"/>
    <property type="match status" value="1"/>
</dbReference>